<gene>
    <name evidence="1" type="ORF">HLPR_07140</name>
</gene>
<proteinExistence type="predicted"/>
<name>A0AAU9EG40_9FIRM</name>
<dbReference type="AlphaFoldDB" id="A0AAU9EG40"/>
<accession>A0AAU9EG40</accession>
<evidence type="ECO:0000313" key="1">
    <source>
        <dbReference type="EMBL" id="BEP28383.1"/>
    </source>
</evidence>
<evidence type="ECO:0000313" key="2">
    <source>
        <dbReference type="Proteomes" id="UP001321786"/>
    </source>
</evidence>
<dbReference type="KEGG" id="hprf:HLPR_07140"/>
<organism evidence="1 2">
    <name type="scientific">Helicovermis profundi</name>
    <dbReference type="NCBI Taxonomy" id="3065157"/>
    <lineage>
        <taxon>Bacteria</taxon>
        <taxon>Bacillati</taxon>
        <taxon>Bacillota</taxon>
        <taxon>Clostridia</taxon>
        <taxon>Helicovermis</taxon>
    </lineage>
</organism>
<reference evidence="1 2" key="1">
    <citation type="submission" date="2023-08" db="EMBL/GenBank/DDBJ databases">
        <title>Helicovermis profunda gen. nov., sp. nov., a novel mesophilic, fermentative bacterium within the Bacillota from a deep-sea hydrothermal vent chimney.</title>
        <authorList>
            <person name="Miyazaki U."/>
            <person name="Mizutani D."/>
            <person name="Hashimoto Y."/>
            <person name="Tame A."/>
            <person name="Sawayama S."/>
            <person name="Miyazaki J."/>
            <person name="Takai K."/>
            <person name="Nakagawa S."/>
        </authorList>
    </citation>
    <scope>NUCLEOTIDE SEQUENCE [LARGE SCALE GENOMIC DNA]</scope>
    <source>
        <strain evidence="1 2">S502</strain>
    </source>
</reference>
<protein>
    <submittedName>
        <fullName evidence="1">Uncharacterized protein</fullName>
    </submittedName>
</protein>
<keyword evidence="2" id="KW-1185">Reference proteome</keyword>
<sequence length="77" mass="8359">MLTPSVHIKSLIFATALLNIGIASFKKLTSRCLPAKLSIADNMSKDTEVMMKSGVVTLVPTSLIPHRINCNTFDSLL</sequence>
<dbReference type="EMBL" id="AP028654">
    <property type="protein sequence ID" value="BEP28383.1"/>
    <property type="molecule type" value="Genomic_DNA"/>
</dbReference>
<dbReference type="Proteomes" id="UP001321786">
    <property type="component" value="Chromosome"/>
</dbReference>